<evidence type="ECO:0000256" key="2">
    <source>
        <dbReference type="ARBA" id="ARBA00022801"/>
    </source>
</evidence>
<dbReference type="HAMAP" id="MF_01970">
    <property type="entry name" value="Kynureninase"/>
    <property type="match status" value="1"/>
</dbReference>
<dbReference type="NCBIfam" id="TIGR01814">
    <property type="entry name" value="kynureninase"/>
    <property type="match status" value="1"/>
</dbReference>
<keyword evidence="3 4" id="KW-0663">Pyridoxal phosphate</keyword>
<organism evidence="7 8">
    <name type="scientific">Agromyces lapidis</name>
    <dbReference type="NCBI Taxonomy" id="279574"/>
    <lineage>
        <taxon>Bacteria</taxon>
        <taxon>Bacillati</taxon>
        <taxon>Actinomycetota</taxon>
        <taxon>Actinomycetes</taxon>
        <taxon>Micrococcales</taxon>
        <taxon>Microbacteriaceae</taxon>
        <taxon>Agromyces</taxon>
    </lineage>
</organism>
<dbReference type="RefSeq" id="WP_157425230.1">
    <property type="nucleotide sequence ID" value="NZ_BAAANI010000004.1"/>
</dbReference>
<feature type="modified residue" description="N6-(pyridoxal phosphate)lysine" evidence="4">
    <location>
        <position position="236"/>
    </location>
</feature>
<dbReference type="InterPro" id="IPR010111">
    <property type="entry name" value="Kynureninase"/>
</dbReference>
<evidence type="ECO:0000313" key="7">
    <source>
        <dbReference type="EMBL" id="MFB9643463.1"/>
    </source>
</evidence>
<dbReference type="PIRSF" id="PIRSF038800">
    <property type="entry name" value="KYNU"/>
    <property type="match status" value="1"/>
</dbReference>
<feature type="binding site" evidence="4">
    <location>
        <position position="291"/>
    </location>
    <ligand>
        <name>pyridoxal 5'-phosphate</name>
        <dbReference type="ChEBI" id="CHEBI:597326"/>
    </ligand>
</feature>
<dbReference type="EMBL" id="JBHMBL010000003">
    <property type="protein sequence ID" value="MFB9643463.1"/>
    <property type="molecule type" value="Genomic_DNA"/>
</dbReference>
<dbReference type="InterPro" id="IPR015422">
    <property type="entry name" value="PyrdxlP-dep_Trfase_small"/>
</dbReference>
<feature type="binding site" evidence="4">
    <location>
        <position position="213"/>
    </location>
    <ligand>
        <name>pyridoxal 5'-phosphate</name>
        <dbReference type="ChEBI" id="CHEBI:597326"/>
    </ligand>
</feature>
<feature type="binding site" evidence="4">
    <location>
        <begin position="134"/>
        <end position="137"/>
    </location>
    <ligand>
        <name>pyridoxal 5'-phosphate</name>
        <dbReference type="ChEBI" id="CHEBI:597326"/>
    </ligand>
</feature>
<feature type="binding site" evidence="4">
    <location>
        <position position="181"/>
    </location>
    <ligand>
        <name>pyridoxal 5'-phosphate</name>
        <dbReference type="ChEBI" id="CHEBI:597326"/>
    </ligand>
</feature>
<comment type="function">
    <text evidence="4 6">Catalyzes the cleavage of L-kynurenine (L-Kyn) and L-3-hydroxykynurenine (L-3OHKyn) into anthranilic acid (AA) and 3-hydroxyanthranilic acid (3-OHAA), respectively.</text>
</comment>
<dbReference type="Gene3D" id="3.90.1150.10">
    <property type="entry name" value="Aspartate Aminotransferase, domain 1"/>
    <property type="match status" value="1"/>
</dbReference>
<comment type="pathway">
    <text evidence="4 6">Amino-acid degradation; L-kynurenine degradation; L-alanine and anthranilate from L-kynurenine: step 1/1.</text>
</comment>
<comment type="catalytic activity">
    <reaction evidence="6">
        <text>3-hydroxy-L-kynurenine + H2O = 3-hydroxyanthranilate + L-alanine + H(+)</text>
        <dbReference type="Rhea" id="RHEA:25143"/>
        <dbReference type="ChEBI" id="CHEBI:15377"/>
        <dbReference type="ChEBI" id="CHEBI:15378"/>
        <dbReference type="ChEBI" id="CHEBI:36559"/>
        <dbReference type="ChEBI" id="CHEBI:57972"/>
        <dbReference type="ChEBI" id="CHEBI:58125"/>
        <dbReference type="EC" id="3.7.1.3"/>
    </reaction>
</comment>
<dbReference type="PANTHER" id="PTHR14084:SF0">
    <property type="entry name" value="KYNURENINASE"/>
    <property type="match status" value="1"/>
</dbReference>
<dbReference type="SUPFAM" id="SSF53383">
    <property type="entry name" value="PLP-dependent transferases"/>
    <property type="match status" value="1"/>
</dbReference>
<evidence type="ECO:0000256" key="6">
    <source>
        <dbReference type="PIRNR" id="PIRNR038800"/>
    </source>
</evidence>
<dbReference type="InterPro" id="IPR015424">
    <property type="entry name" value="PyrdxlP-dep_Trfase"/>
</dbReference>
<evidence type="ECO:0000313" key="8">
    <source>
        <dbReference type="Proteomes" id="UP001589667"/>
    </source>
</evidence>
<evidence type="ECO:0000256" key="5">
    <source>
        <dbReference type="NCBIfam" id="TIGR01814"/>
    </source>
</evidence>
<evidence type="ECO:0000256" key="4">
    <source>
        <dbReference type="HAMAP-Rule" id="MF_01970"/>
    </source>
</evidence>
<evidence type="ECO:0000256" key="3">
    <source>
        <dbReference type="ARBA" id="ARBA00022898"/>
    </source>
</evidence>
<protein>
    <recommendedName>
        <fullName evidence="4 5">Kynureninase</fullName>
        <ecNumber evidence="4 5">3.7.1.3</ecNumber>
    </recommendedName>
    <alternativeName>
        <fullName evidence="4">L-kynurenine hydrolase</fullName>
    </alternativeName>
</protein>
<keyword evidence="1 4" id="KW-0662">Pyridine nucleotide biosynthesis</keyword>
<comment type="catalytic activity">
    <reaction evidence="4 6">
        <text>L-kynurenine + H2O = anthranilate + L-alanine + H(+)</text>
        <dbReference type="Rhea" id="RHEA:16813"/>
        <dbReference type="ChEBI" id="CHEBI:15377"/>
        <dbReference type="ChEBI" id="CHEBI:15378"/>
        <dbReference type="ChEBI" id="CHEBI:16567"/>
        <dbReference type="ChEBI" id="CHEBI:57959"/>
        <dbReference type="ChEBI" id="CHEBI:57972"/>
        <dbReference type="EC" id="3.7.1.3"/>
    </reaction>
</comment>
<comment type="subunit">
    <text evidence="4 6">Homodimer.</text>
</comment>
<gene>
    <name evidence="4 7" type="primary">kynU</name>
    <name evidence="7" type="ORF">ACFFQV_14285</name>
</gene>
<dbReference type="Gene3D" id="3.40.640.10">
    <property type="entry name" value="Type I PLP-dependent aspartate aminotransferase-like (Major domain)"/>
    <property type="match status" value="1"/>
</dbReference>
<keyword evidence="8" id="KW-1185">Reference proteome</keyword>
<comment type="pathway">
    <text evidence="4 6">Cofactor biosynthesis; NAD(+) biosynthesis; quinolinate from L-kynurenine: step 2/3.</text>
</comment>
<comment type="caution">
    <text evidence="7">The sequence shown here is derived from an EMBL/GenBank/DDBJ whole genome shotgun (WGS) entry which is preliminary data.</text>
</comment>
<dbReference type="Proteomes" id="UP001589667">
    <property type="component" value="Unassembled WGS sequence"/>
</dbReference>
<evidence type="ECO:0000256" key="1">
    <source>
        <dbReference type="ARBA" id="ARBA00022642"/>
    </source>
</evidence>
<feature type="binding site" evidence="4">
    <location>
        <position position="106"/>
    </location>
    <ligand>
        <name>pyridoxal 5'-phosphate</name>
        <dbReference type="ChEBI" id="CHEBI:597326"/>
    </ligand>
</feature>
<comment type="cofactor">
    <cofactor evidence="4 6">
        <name>pyridoxal 5'-phosphate</name>
        <dbReference type="ChEBI" id="CHEBI:597326"/>
    </cofactor>
</comment>
<feature type="binding site" evidence="4">
    <location>
        <position position="265"/>
    </location>
    <ligand>
        <name>pyridoxal 5'-phosphate</name>
        <dbReference type="ChEBI" id="CHEBI:597326"/>
    </ligand>
</feature>
<dbReference type="GO" id="GO:0030429">
    <property type="term" value="F:kynureninase activity"/>
    <property type="evidence" value="ECO:0007669"/>
    <property type="project" value="UniProtKB-EC"/>
</dbReference>
<sequence length="431" mass="46717">MSLATSAPHSIDRATCAALDAADPLARFRERFALPEGVVYLDGNSLGALPRATPGHVERVIAEEWGTGLIRSWNDAGWFDKPAVLGDRIAPLIGAAPGEVVLGDSTSASLFQVVTAAARIRPGRRVIISECGNFPTDLYVLESVQELLGEPGRPLERRLIDDDGPTLDEVLDGDVAVVVLTHVNYRTGRMYDMAEVTRRVHEAGALMVWDLCHSVGAVPVELNAARADFAIGCTYKYLNGGPGSPSFIWVAGRHHGVARPPLTGWHGHARPFDFTVGYEPADGITRFRVGTPQLLAVAGLEASLDLWAEVDLAELREKSLRLTELFICLVDARLAEWGIEVVTPRQSARRGSQVALRAVGTLDAGDGYALMQALIARGVIGDFRAPDLMRFGFAPLYVTHTDVWDAVAALEEILRSGSWREPRFARRGAVT</sequence>
<feature type="binding site" evidence="4">
    <location>
        <position position="107"/>
    </location>
    <ligand>
        <name>pyridoxal 5'-phosphate</name>
        <dbReference type="ChEBI" id="CHEBI:597326"/>
    </ligand>
</feature>
<accession>A0ABV5SSZ0</accession>
<reference evidence="7 8" key="1">
    <citation type="submission" date="2024-09" db="EMBL/GenBank/DDBJ databases">
        <authorList>
            <person name="Sun Q."/>
            <person name="Mori K."/>
        </authorList>
    </citation>
    <scope>NUCLEOTIDE SEQUENCE [LARGE SCALE GENOMIC DNA]</scope>
    <source>
        <strain evidence="7 8">JCM 14321</strain>
    </source>
</reference>
<dbReference type="PANTHER" id="PTHR14084">
    <property type="entry name" value="KYNURENINASE"/>
    <property type="match status" value="1"/>
</dbReference>
<feature type="binding site" evidence="4">
    <location>
        <position position="210"/>
    </location>
    <ligand>
        <name>pyridoxal 5'-phosphate</name>
        <dbReference type="ChEBI" id="CHEBI:597326"/>
    </ligand>
</feature>
<proteinExistence type="inferred from homology"/>
<keyword evidence="2 4" id="KW-0378">Hydrolase</keyword>
<dbReference type="EC" id="3.7.1.3" evidence="4 5"/>
<dbReference type="InterPro" id="IPR015421">
    <property type="entry name" value="PyrdxlP-dep_Trfase_major"/>
</dbReference>
<feature type="binding site" evidence="4">
    <location>
        <position position="235"/>
    </location>
    <ligand>
        <name>pyridoxal 5'-phosphate</name>
        <dbReference type="ChEBI" id="CHEBI:597326"/>
    </ligand>
</feature>
<comment type="similarity">
    <text evidence="4 6">Belongs to the kynureninase family.</text>
</comment>
<name>A0ABV5SSZ0_9MICO</name>
<dbReference type="Pfam" id="PF22580">
    <property type="entry name" value="KYNU_C"/>
    <property type="match status" value="1"/>
</dbReference>